<accession>X1VWF4</accession>
<organism evidence="2">
    <name type="scientific">marine sediment metagenome</name>
    <dbReference type="NCBI Taxonomy" id="412755"/>
    <lineage>
        <taxon>unclassified sequences</taxon>
        <taxon>metagenomes</taxon>
        <taxon>ecological metagenomes</taxon>
    </lineage>
</organism>
<evidence type="ECO:0000256" key="1">
    <source>
        <dbReference type="SAM" id="MobiDB-lite"/>
    </source>
</evidence>
<feature type="non-terminal residue" evidence="2">
    <location>
        <position position="133"/>
    </location>
</feature>
<gene>
    <name evidence="2" type="ORF">S12H4_59010</name>
</gene>
<comment type="caution">
    <text evidence="2">The sequence shown here is derived from an EMBL/GenBank/DDBJ whole genome shotgun (WGS) entry which is preliminary data.</text>
</comment>
<sequence>MRPDGQEGTFLFKLPEGANAFENLTITVDGVAAEPTYTTTFGLSNTLEAPLPGGEHTVEVTYATRARGQWEYSSQWHTKGRHGALKNFTLTTRMNFTNINYPKGSKSPTTPATSDKDGTTAVWHYDSMTADQK</sequence>
<dbReference type="EMBL" id="BARW01038452">
    <property type="protein sequence ID" value="GAJ22831.1"/>
    <property type="molecule type" value="Genomic_DNA"/>
</dbReference>
<dbReference type="AlphaFoldDB" id="X1VWF4"/>
<name>X1VWF4_9ZZZZ</name>
<protein>
    <submittedName>
        <fullName evidence="2">Uncharacterized protein</fullName>
    </submittedName>
</protein>
<feature type="region of interest" description="Disordered" evidence="1">
    <location>
        <begin position="99"/>
        <end position="119"/>
    </location>
</feature>
<reference evidence="2" key="1">
    <citation type="journal article" date="2014" name="Front. Microbiol.">
        <title>High frequency of phylogenetically diverse reductive dehalogenase-homologous genes in deep subseafloor sedimentary metagenomes.</title>
        <authorList>
            <person name="Kawai M."/>
            <person name="Futagami T."/>
            <person name="Toyoda A."/>
            <person name="Takaki Y."/>
            <person name="Nishi S."/>
            <person name="Hori S."/>
            <person name="Arai W."/>
            <person name="Tsubouchi T."/>
            <person name="Morono Y."/>
            <person name="Uchiyama I."/>
            <person name="Ito T."/>
            <person name="Fujiyama A."/>
            <person name="Inagaki F."/>
            <person name="Takami H."/>
        </authorList>
    </citation>
    <scope>NUCLEOTIDE SEQUENCE</scope>
    <source>
        <strain evidence="2">Expedition CK06-06</strain>
    </source>
</reference>
<evidence type="ECO:0000313" key="2">
    <source>
        <dbReference type="EMBL" id="GAJ22831.1"/>
    </source>
</evidence>
<feature type="compositionally biased region" description="Polar residues" evidence="1">
    <location>
        <begin position="99"/>
        <end position="113"/>
    </location>
</feature>
<proteinExistence type="predicted"/>